<keyword evidence="1" id="KW-0812">Transmembrane</keyword>
<keyword evidence="1" id="KW-0472">Membrane</keyword>
<evidence type="ECO:0000256" key="1">
    <source>
        <dbReference type="SAM" id="Phobius"/>
    </source>
</evidence>
<evidence type="ECO:0000313" key="2">
    <source>
        <dbReference type="EMBL" id="VDC27092.1"/>
    </source>
</evidence>
<dbReference type="Proteomes" id="UP000277498">
    <property type="component" value="Unassembled WGS sequence"/>
</dbReference>
<reference evidence="2 3" key="1">
    <citation type="submission" date="2018-11" db="EMBL/GenBank/DDBJ databases">
        <authorList>
            <person name="Criscuolo A."/>
        </authorList>
    </citation>
    <scope>NUCLEOTIDE SEQUENCE [LARGE SCALE GENOMIC DNA]</scope>
    <source>
        <strain evidence="2">ACIP111625</strain>
    </source>
</reference>
<feature type="transmembrane region" description="Helical" evidence="1">
    <location>
        <begin position="6"/>
        <end position="28"/>
    </location>
</feature>
<gene>
    <name evidence="2" type="ORF">XINFAN_01770</name>
</gene>
<sequence length="37" mass="4011">MIAFFAWGTTGVVVATIVCTGLPLLALYHARTFVTRI</sequence>
<organism evidence="2 3">
    <name type="scientific">Pseudogemmobacter humi</name>
    <dbReference type="NCBI Taxonomy" id="2483812"/>
    <lineage>
        <taxon>Bacteria</taxon>
        <taxon>Pseudomonadati</taxon>
        <taxon>Pseudomonadota</taxon>
        <taxon>Alphaproteobacteria</taxon>
        <taxon>Rhodobacterales</taxon>
        <taxon>Paracoccaceae</taxon>
        <taxon>Pseudogemmobacter</taxon>
    </lineage>
</organism>
<dbReference type="AlphaFoldDB" id="A0A3P5XEX1"/>
<protein>
    <submittedName>
        <fullName evidence="2">Uncharacterized protein</fullName>
    </submittedName>
</protein>
<dbReference type="EMBL" id="UXAW01000057">
    <property type="protein sequence ID" value="VDC27092.1"/>
    <property type="molecule type" value="Genomic_DNA"/>
</dbReference>
<name>A0A3P5XEX1_9RHOB</name>
<keyword evidence="3" id="KW-1185">Reference proteome</keyword>
<accession>A0A3P5XEX1</accession>
<proteinExistence type="predicted"/>
<keyword evidence="1" id="KW-1133">Transmembrane helix</keyword>
<evidence type="ECO:0000313" key="3">
    <source>
        <dbReference type="Proteomes" id="UP000277498"/>
    </source>
</evidence>